<dbReference type="Pfam" id="PF00931">
    <property type="entry name" value="NB-ARC"/>
    <property type="match status" value="1"/>
</dbReference>
<dbReference type="SUPFAM" id="SSF52540">
    <property type="entry name" value="P-loop containing nucleoside triphosphate hydrolases"/>
    <property type="match status" value="1"/>
</dbReference>
<feature type="short sequence motif" description="GXGXXG" evidence="4">
    <location>
        <begin position="18"/>
        <end position="23"/>
    </location>
</feature>
<keyword evidence="3" id="KW-0443">Lipid metabolism</keyword>
<dbReference type="Gene3D" id="3.40.1090.10">
    <property type="entry name" value="Cytosolic phospholipase A2 catalytic domain"/>
    <property type="match status" value="1"/>
</dbReference>
<dbReference type="GO" id="GO:0019369">
    <property type="term" value="P:arachidonate metabolic process"/>
    <property type="evidence" value="ECO:0007669"/>
    <property type="project" value="TreeGrafter"/>
</dbReference>
<evidence type="ECO:0000256" key="2">
    <source>
        <dbReference type="ARBA" id="ARBA00022963"/>
    </source>
</evidence>
<gene>
    <name evidence="6" type="ORF">RDB_LOCUS36837</name>
</gene>
<proteinExistence type="predicted"/>
<keyword evidence="2" id="KW-0442">Lipid degradation</keyword>
<evidence type="ECO:0000256" key="4">
    <source>
        <dbReference type="PROSITE-ProRule" id="PRU01161"/>
    </source>
</evidence>
<dbReference type="EMBL" id="CAJMWT010001438">
    <property type="protein sequence ID" value="CAE6401874.1"/>
    <property type="molecule type" value="Genomic_DNA"/>
</dbReference>
<evidence type="ECO:0000259" key="5">
    <source>
        <dbReference type="PROSITE" id="PS51635"/>
    </source>
</evidence>
<dbReference type="GO" id="GO:0016020">
    <property type="term" value="C:membrane"/>
    <property type="evidence" value="ECO:0007669"/>
    <property type="project" value="TreeGrafter"/>
</dbReference>
<dbReference type="PANTHER" id="PTHR24185">
    <property type="entry name" value="CALCIUM-INDEPENDENT PHOSPHOLIPASE A2-GAMMA"/>
    <property type="match status" value="1"/>
</dbReference>
<dbReference type="PROSITE" id="PS51635">
    <property type="entry name" value="PNPLA"/>
    <property type="match status" value="1"/>
</dbReference>
<dbReference type="GO" id="GO:0047499">
    <property type="term" value="F:calcium-independent phospholipase A2 activity"/>
    <property type="evidence" value="ECO:0007669"/>
    <property type="project" value="TreeGrafter"/>
</dbReference>
<organism evidence="6 7">
    <name type="scientific">Rhizoctonia solani</name>
    <dbReference type="NCBI Taxonomy" id="456999"/>
    <lineage>
        <taxon>Eukaryota</taxon>
        <taxon>Fungi</taxon>
        <taxon>Dikarya</taxon>
        <taxon>Basidiomycota</taxon>
        <taxon>Agaricomycotina</taxon>
        <taxon>Agaricomycetes</taxon>
        <taxon>Cantharellales</taxon>
        <taxon>Ceratobasidiaceae</taxon>
        <taxon>Rhizoctonia</taxon>
    </lineage>
</organism>
<reference evidence="6" key="1">
    <citation type="submission" date="2021-01" db="EMBL/GenBank/DDBJ databases">
        <authorList>
            <person name="Kaushik A."/>
        </authorList>
    </citation>
    <scope>NUCLEOTIDE SEQUENCE</scope>
    <source>
        <strain evidence="6">AG2-2IIIB</strain>
    </source>
</reference>
<sequence length="804" mass="89256">MQSNPETSKGLNILCIDGGGARGLSSLIILQEVMHHVENTTDGKTIHPYEHFDIIAGTGTGGISACMLGRLRMPIAKAIETYARFVEEVFTEKKWIGPTMYKSTKLQEALKSIVREATGDEEAMLIEDLAVNPCKTIVFAMAKHNLNASLPVMFRSYAVATNPGPRCAIWQAGHATMAHPELFKSIDIVDSSVSQSFVGGELGCNNPVPHVLSEASRLFPEGQVKCVISIGTGHARTIQVPRPSRWDRTRDFVVMRNMATDSERVSEEMAARFQDTNQVYFRFNVDQGMQDIQSGSWERLGEAMQHAKAYLQAQSTNQKLNQAARTMTQGRGAIPTSHAAGHINGAVQAEKRSTGFKLCPAPTRLYTGRKEENAQLIACITGGKGERRVCVVYGLGGVGKTQLVLNVIDQTWDEWDHVIYVDASSKEAIEKAFVEFGTANKIGERHKDVIRWLEASSEQWLLVFDNADTPSTNIRQYIPARGRSGRVLITTRLRDLANLAEGPGAVCHLSRMSQTDGTALLAKIATMGGQSLSVDDMKVAELVVEDFGGLALAIVHAGAYIAHSPGISISAYRPLFTSQRQRMLEEYNELPITAKLDERGDTVYTTWRMCYDQLEPDSRQLLGLIAYLHYDGIYQEIFKRAAENTSSITHPLPLTDLESQAQNQVTNYLSTFLGADGSWDTTKFTRVVADLVAYSLLEFDHINTAYRVHVLVHDWAKTVVQYNQQLATECTATLISLSIDWKQDAESLAFQRQLELHVTTMLIYSPAIGMNHAYRFERVYACTGQWGKQVKLLQQLYGVFKEAL</sequence>
<dbReference type="GO" id="GO:0043531">
    <property type="term" value="F:ADP binding"/>
    <property type="evidence" value="ECO:0007669"/>
    <property type="project" value="InterPro"/>
</dbReference>
<comment type="caution">
    <text evidence="4">Lacks conserved residue(s) required for the propagation of feature annotation.</text>
</comment>
<feature type="domain" description="PNPLA" evidence="5">
    <location>
        <begin position="14"/>
        <end position="212"/>
    </location>
</feature>
<evidence type="ECO:0000313" key="7">
    <source>
        <dbReference type="Proteomes" id="UP000663843"/>
    </source>
</evidence>
<dbReference type="InterPro" id="IPR027417">
    <property type="entry name" value="P-loop_NTPase"/>
</dbReference>
<comment type="caution">
    <text evidence="6">The sequence shown here is derived from an EMBL/GenBank/DDBJ whole genome shotgun (WGS) entry which is preliminary data.</text>
</comment>
<dbReference type="Proteomes" id="UP000663843">
    <property type="component" value="Unassembled WGS sequence"/>
</dbReference>
<dbReference type="GO" id="GO:0016042">
    <property type="term" value="P:lipid catabolic process"/>
    <property type="evidence" value="ECO:0007669"/>
    <property type="project" value="UniProtKB-KW"/>
</dbReference>
<dbReference type="InterPro" id="IPR016035">
    <property type="entry name" value="Acyl_Trfase/lysoPLipase"/>
</dbReference>
<dbReference type="Pfam" id="PF01734">
    <property type="entry name" value="Patatin"/>
    <property type="match status" value="1"/>
</dbReference>
<evidence type="ECO:0000256" key="1">
    <source>
        <dbReference type="ARBA" id="ARBA00022801"/>
    </source>
</evidence>
<dbReference type="SUPFAM" id="SSF52151">
    <property type="entry name" value="FabD/lysophospholipase-like"/>
    <property type="match status" value="1"/>
</dbReference>
<dbReference type="Gene3D" id="3.40.50.300">
    <property type="entry name" value="P-loop containing nucleotide triphosphate hydrolases"/>
    <property type="match status" value="1"/>
</dbReference>
<keyword evidence="1" id="KW-0378">Hydrolase</keyword>
<evidence type="ECO:0000313" key="6">
    <source>
        <dbReference type="EMBL" id="CAE6401874.1"/>
    </source>
</evidence>
<dbReference type="AlphaFoldDB" id="A0A8H3A9I6"/>
<name>A0A8H3A9I6_9AGAM</name>
<dbReference type="InterPro" id="IPR002182">
    <property type="entry name" value="NB-ARC"/>
</dbReference>
<dbReference type="InterPro" id="IPR002641">
    <property type="entry name" value="PNPLA_dom"/>
</dbReference>
<protein>
    <recommendedName>
        <fullName evidence="5">PNPLA domain-containing protein</fullName>
    </recommendedName>
</protein>
<evidence type="ECO:0000256" key="3">
    <source>
        <dbReference type="ARBA" id="ARBA00023098"/>
    </source>
</evidence>
<accession>A0A8H3A9I6</accession>
<dbReference type="PANTHER" id="PTHR24185:SF1">
    <property type="entry name" value="CALCIUM-INDEPENDENT PHOSPHOLIPASE A2-GAMMA"/>
    <property type="match status" value="1"/>
</dbReference>
<dbReference type="GO" id="GO:0046486">
    <property type="term" value="P:glycerolipid metabolic process"/>
    <property type="evidence" value="ECO:0007669"/>
    <property type="project" value="UniProtKB-ARBA"/>
</dbReference>